<accession>A0A6F8TGC6</accession>
<proteinExistence type="predicted"/>
<gene>
    <name evidence="1" type="ORF">ATCC19606_23820</name>
</gene>
<organism evidence="1">
    <name type="scientific">Acinetobacter baumannii</name>
    <dbReference type="NCBI Taxonomy" id="470"/>
    <lineage>
        <taxon>Bacteria</taxon>
        <taxon>Pseudomonadati</taxon>
        <taxon>Pseudomonadota</taxon>
        <taxon>Gammaproteobacteria</taxon>
        <taxon>Moraxellales</taxon>
        <taxon>Moraxellaceae</taxon>
        <taxon>Acinetobacter</taxon>
        <taxon>Acinetobacter calcoaceticus/baumannii complex</taxon>
    </lineage>
</organism>
<dbReference type="EMBL" id="AP022836">
    <property type="protein sequence ID" value="BCB00047.1"/>
    <property type="molecule type" value="Genomic_DNA"/>
</dbReference>
<reference evidence="1" key="1">
    <citation type="submission" date="2020-03" db="EMBL/GenBank/DDBJ databases">
        <title>Complete genome sequence of Acinetobacter baumannii ATCC19606T, which is a model strain for tolerization of antimicrobial agents.</title>
        <authorList>
            <person name="Tsubouchi T."/>
            <person name="Suzuki M."/>
            <person name="Niki M."/>
            <person name="Oinuma K."/>
            <person name="Niki M."/>
            <person name="Shibayama K."/>
            <person name="Kakeya H."/>
            <person name="Kaneko Y."/>
        </authorList>
    </citation>
    <scope>NUCLEOTIDE SEQUENCE</scope>
    <source>
        <strain evidence="1">ATCC19606</strain>
    </source>
</reference>
<evidence type="ECO:0000313" key="1">
    <source>
        <dbReference type="EMBL" id="BCB00047.1"/>
    </source>
</evidence>
<sequence length="50" mass="5710">MSDKYSFNDKNAVHILKIPRAKIRGASGFRFAFSEVGIRESIAKILFEHI</sequence>
<dbReference type="AlphaFoldDB" id="A0A6F8TGC6"/>
<protein>
    <submittedName>
        <fullName evidence="1">Uncharacterized protein</fullName>
    </submittedName>
</protein>
<name>A0A6F8TGC6_ACIBA</name>